<organism evidence="1 2">
    <name type="scientific">Planobispora longispora</name>
    <dbReference type="NCBI Taxonomy" id="28887"/>
    <lineage>
        <taxon>Bacteria</taxon>
        <taxon>Bacillati</taxon>
        <taxon>Actinomycetota</taxon>
        <taxon>Actinomycetes</taxon>
        <taxon>Streptosporangiales</taxon>
        <taxon>Streptosporangiaceae</taxon>
        <taxon>Planobispora</taxon>
    </lineage>
</organism>
<dbReference type="Proteomes" id="UP000616724">
    <property type="component" value="Unassembled WGS sequence"/>
</dbReference>
<sequence>MVDGIHLQAYIKAKLEGEKDEKAREALLKELSSTIAEASRLMLSRYTYVPLLVEIATEHSEHVQKAYEQLIYGTREGWNLPEVQRKHLQDLVQAKADGHFPTLVRNHAASVAAEALGAKLAADVHGGVTGGSSGEYEWYVIVVVNAIWLGEQIVHGAEEVIHWVEGAVSTIGHWLGIG</sequence>
<keyword evidence="2" id="KW-1185">Reference proteome</keyword>
<dbReference type="EMBL" id="BOOH01000041">
    <property type="protein sequence ID" value="GIH78604.1"/>
    <property type="molecule type" value="Genomic_DNA"/>
</dbReference>
<accession>A0A8J3W6K6</accession>
<comment type="caution">
    <text evidence="1">The sequence shown here is derived from an EMBL/GenBank/DDBJ whole genome shotgun (WGS) entry which is preliminary data.</text>
</comment>
<name>A0A8J3W6K6_9ACTN</name>
<dbReference type="AlphaFoldDB" id="A0A8J3W6K6"/>
<evidence type="ECO:0000313" key="2">
    <source>
        <dbReference type="Proteomes" id="UP000616724"/>
    </source>
</evidence>
<protein>
    <submittedName>
        <fullName evidence="1">Uncharacterized protein</fullName>
    </submittedName>
</protein>
<reference evidence="1 2" key="1">
    <citation type="submission" date="2021-01" db="EMBL/GenBank/DDBJ databases">
        <title>Whole genome shotgun sequence of Planobispora longispora NBRC 13918.</title>
        <authorList>
            <person name="Komaki H."/>
            <person name="Tamura T."/>
        </authorList>
    </citation>
    <scope>NUCLEOTIDE SEQUENCE [LARGE SCALE GENOMIC DNA]</scope>
    <source>
        <strain evidence="1 2">NBRC 13918</strain>
    </source>
</reference>
<proteinExistence type="predicted"/>
<evidence type="ECO:0000313" key="1">
    <source>
        <dbReference type="EMBL" id="GIH78604.1"/>
    </source>
</evidence>
<gene>
    <name evidence="1" type="ORF">Plo01_50330</name>
</gene>